<dbReference type="RefSeq" id="WP_013927142.1">
    <property type="nucleotide sequence ID" value="NC_015703.1"/>
</dbReference>
<dbReference type="InterPro" id="IPR000644">
    <property type="entry name" value="CBS_dom"/>
</dbReference>
<dbReference type="PANTHER" id="PTHR43080">
    <property type="entry name" value="CBS DOMAIN-CONTAINING PROTEIN CBSX3, MITOCHONDRIAL"/>
    <property type="match status" value="1"/>
</dbReference>
<keyword evidence="1 2" id="KW-0129">CBS domain</keyword>
<protein>
    <submittedName>
        <fullName evidence="4">CBS domain containing membrane protein</fullName>
    </submittedName>
</protein>
<evidence type="ECO:0000256" key="2">
    <source>
        <dbReference type="PROSITE-ProRule" id="PRU00703"/>
    </source>
</evidence>
<dbReference type="PROSITE" id="PS51371">
    <property type="entry name" value="CBS"/>
    <property type="match status" value="2"/>
</dbReference>
<evidence type="ECO:0000259" key="3">
    <source>
        <dbReference type="PROSITE" id="PS51371"/>
    </source>
</evidence>
<reference evidence="5" key="1">
    <citation type="submission" date="2011-06" db="EMBL/GenBank/DDBJ databases">
        <title>The complete genome of chromosome of Runella slithyformis DSM 19594.</title>
        <authorList>
            <consortium name="US DOE Joint Genome Institute (JGI-PGF)"/>
            <person name="Lucas S."/>
            <person name="Han J."/>
            <person name="Lapidus A."/>
            <person name="Bruce D."/>
            <person name="Goodwin L."/>
            <person name="Pitluck S."/>
            <person name="Peters L."/>
            <person name="Kyrpides N."/>
            <person name="Mavromatis K."/>
            <person name="Ivanova N."/>
            <person name="Ovchinnikova G."/>
            <person name="Zhang X."/>
            <person name="Misra M."/>
            <person name="Detter J.C."/>
            <person name="Tapia R."/>
            <person name="Han C."/>
            <person name="Land M."/>
            <person name="Hauser L."/>
            <person name="Markowitz V."/>
            <person name="Cheng J.-F."/>
            <person name="Hugenholtz P."/>
            <person name="Woyke T."/>
            <person name="Wu D."/>
            <person name="Tindall B."/>
            <person name="Faehrich R."/>
            <person name="Brambilla E."/>
            <person name="Klenk H.-P."/>
            <person name="Eisen J.A."/>
        </authorList>
    </citation>
    <scope>NUCLEOTIDE SEQUENCE [LARGE SCALE GENOMIC DNA]</scope>
    <source>
        <strain evidence="5">ATCC 29530 / DSM 19594 / LMG 11500 / NCIMB 11436 / LSU 4</strain>
    </source>
</reference>
<dbReference type="Gene3D" id="3.10.580.10">
    <property type="entry name" value="CBS-domain"/>
    <property type="match status" value="2"/>
</dbReference>
<evidence type="ECO:0000313" key="5">
    <source>
        <dbReference type="Proteomes" id="UP000000493"/>
    </source>
</evidence>
<name>A0A7U4E4V3_RUNSL</name>
<dbReference type="PANTHER" id="PTHR43080:SF2">
    <property type="entry name" value="CBS DOMAIN-CONTAINING PROTEIN"/>
    <property type="match status" value="1"/>
</dbReference>
<dbReference type="EMBL" id="CP002859">
    <property type="protein sequence ID" value="AEI47823.1"/>
    <property type="molecule type" value="Genomic_DNA"/>
</dbReference>
<dbReference type="SMART" id="SM00116">
    <property type="entry name" value="CBS"/>
    <property type="match status" value="2"/>
</dbReference>
<dbReference type="AlphaFoldDB" id="A0A7U4E4V3"/>
<dbReference type="SUPFAM" id="SSF54631">
    <property type="entry name" value="CBS-domain pair"/>
    <property type="match status" value="1"/>
</dbReference>
<gene>
    <name evidence="4" type="ordered locus">Runsl_1397</name>
</gene>
<dbReference type="InterPro" id="IPR051257">
    <property type="entry name" value="Diverse_CBS-Domain"/>
</dbReference>
<dbReference type="Proteomes" id="UP000000493">
    <property type="component" value="Chromosome"/>
</dbReference>
<evidence type="ECO:0000313" key="4">
    <source>
        <dbReference type="EMBL" id="AEI47823.1"/>
    </source>
</evidence>
<accession>A0A7U4E4V3</accession>
<sequence>MKRREPISHIMTKNVFTVKVTADLHEVIDLIKKNHIRHLPVMEGAEVVGIISSTDVNRLTFSSLFENQEGADEAVLEMLTIPQVMTQKPRTVEASLSIREVAEIFTTEEYHALPVIENGHLAGIVTTTDVIRYMLEQY</sequence>
<dbReference type="CDD" id="cd04584">
    <property type="entry name" value="CBS_pair_AcuB_like"/>
    <property type="match status" value="1"/>
</dbReference>
<dbReference type="Pfam" id="PF00571">
    <property type="entry name" value="CBS"/>
    <property type="match status" value="2"/>
</dbReference>
<evidence type="ECO:0000256" key="1">
    <source>
        <dbReference type="ARBA" id="ARBA00023122"/>
    </source>
</evidence>
<organism evidence="4 5">
    <name type="scientific">Runella slithyformis (strain ATCC 29530 / DSM 19594 / LMG 11500 / NCIMB 11436 / LSU 4)</name>
    <dbReference type="NCBI Taxonomy" id="761193"/>
    <lineage>
        <taxon>Bacteria</taxon>
        <taxon>Pseudomonadati</taxon>
        <taxon>Bacteroidota</taxon>
        <taxon>Cytophagia</taxon>
        <taxon>Cytophagales</taxon>
        <taxon>Spirosomataceae</taxon>
        <taxon>Runella</taxon>
    </lineage>
</organism>
<proteinExistence type="predicted"/>
<reference evidence="4 5" key="2">
    <citation type="journal article" date="2012" name="Stand. Genomic Sci.">
        <title>Complete genome sequence of the aquatic bacterium Runella slithyformis type strain (LSU 4(T)).</title>
        <authorList>
            <person name="Copeland A."/>
            <person name="Zhang X."/>
            <person name="Misra M."/>
            <person name="Lapidus A."/>
            <person name="Nolan M."/>
            <person name="Lucas S."/>
            <person name="Deshpande S."/>
            <person name="Cheng J.F."/>
            <person name="Tapia R."/>
            <person name="Goodwin L.A."/>
            <person name="Pitluck S."/>
            <person name="Liolios K."/>
            <person name="Pagani I."/>
            <person name="Ivanova N."/>
            <person name="Mikhailova N."/>
            <person name="Pati A."/>
            <person name="Chen A."/>
            <person name="Palaniappan K."/>
            <person name="Land M."/>
            <person name="Hauser L."/>
            <person name="Pan C."/>
            <person name="Jeffries C.D."/>
            <person name="Detter J.C."/>
            <person name="Brambilla E.M."/>
            <person name="Rohde M."/>
            <person name="Djao O.D."/>
            <person name="Goker M."/>
            <person name="Sikorski J."/>
            <person name="Tindall B.J."/>
            <person name="Woyke T."/>
            <person name="Bristow J."/>
            <person name="Eisen J.A."/>
            <person name="Markowitz V."/>
            <person name="Hugenholtz P."/>
            <person name="Kyrpides N.C."/>
            <person name="Klenk H.P."/>
            <person name="Mavromatis K."/>
        </authorList>
    </citation>
    <scope>NUCLEOTIDE SEQUENCE [LARGE SCALE GENOMIC DNA]</scope>
    <source>
        <strain evidence="5">ATCC 29530 / DSM 19594 / LMG 11500 / NCIMB 11436 / LSU 4</strain>
    </source>
</reference>
<feature type="domain" description="CBS" evidence="3">
    <location>
        <begin position="11"/>
        <end position="69"/>
    </location>
</feature>
<feature type="domain" description="CBS" evidence="3">
    <location>
        <begin position="85"/>
        <end position="138"/>
    </location>
</feature>
<dbReference type="InterPro" id="IPR046342">
    <property type="entry name" value="CBS_dom_sf"/>
</dbReference>
<dbReference type="KEGG" id="rsi:Runsl_1397"/>
<keyword evidence="5" id="KW-1185">Reference proteome</keyword>